<evidence type="ECO:0000256" key="2">
    <source>
        <dbReference type="ARBA" id="ARBA00022900"/>
    </source>
</evidence>
<name>A0ABM1DZK3_PRICU</name>
<feature type="signal peptide" evidence="4">
    <location>
        <begin position="1"/>
        <end position="17"/>
    </location>
</feature>
<protein>
    <submittedName>
        <fullName evidence="7">Four-domain proteases inhibitor-like isoform X1</fullName>
    </submittedName>
</protein>
<feature type="domain" description="Kazal-like" evidence="5">
    <location>
        <begin position="18"/>
        <end position="70"/>
    </location>
</feature>
<keyword evidence="4" id="KW-0732">Signal</keyword>
<proteinExistence type="predicted"/>
<dbReference type="PRINTS" id="PR00290">
    <property type="entry name" value="KAZALINHBTR"/>
</dbReference>
<dbReference type="InterPro" id="IPR001239">
    <property type="entry name" value="Prot_inh_Kazal-m"/>
</dbReference>
<dbReference type="CDD" id="cd00104">
    <property type="entry name" value="KAZAL_FS"/>
    <property type="match status" value="1"/>
</dbReference>
<dbReference type="PANTHER" id="PTHR10913:SF45">
    <property type="entry name" value="FOLLISTATIN, ISOFORM A-RELATED"/>
    <property type="match status" value="1"/>
</dbReference>
<reference evidence="7" key="1">
    <citation type="submission" date="2025-08" db="UniProtKB">
        <authorList>
            <consortium name="RefSeq"/>
        </authorList>
    </citation>
    <scope>IDENTIFICATION</scope>
</reference>
<keyword evidence="1" id="KW-0646">Protease inhibitor</keyword>
<dbReference type="SUPFAM" id="SSF100895">
    <property type="entry name" value="Kazal-type serine protease inhibitors"/>
    <property type="match status" value="3"/>
</dbReference>
<evidence type="ECO:0000256" key="4">
    <source>
        <dbReference type="SAM" id="SignalP"/>
    </source>
</evidence>
<gene>
    <name evidence="7" type="primary">LOC106807525</name>
</gene>
<sequence length="205" mass="22732">MKLHFAVACAILVAVLGKEGKSACRRGCPRNYAPVCGSNGRTYNNECELEMDSCERKTIIKMVRAGPCEEKVEEIKKKQPRMALKDTSEEPVCKTSPMCTREYKPVCGTDGKNYGNECMLCMQRVKMAGLRIARRGECAKKQNDGEEEPICSEAALKGICPRNIDPVCGTDGVTYDNECGLCYAWALKQENSSDVKLAIRRRGKC</sequence>
<dbReference type="InterPro" id="IPR050653">
    <property type="entry name" value="Prot_Inhib_GrowthFact_Antg"/>
</dbReference>
<dbReference type="GeneID" id="106807525"/>
<dbReference type="InterPro" id="IPR036058">
    <property type="entry name" value="Kazal_dom_sf"/>
</dbReference>
<dbReference type="PROSITE" id="PS00282">
    <property type="entry name" value="KAZAL_1"/>
    <property type="match status" value="2"/>
</dbReference>
<organism evidence="6 7">
    <name type="scientific">Priapulus caudatus</name>
    <name type="common">Priapulid worm</name>
    <dbReference type="NCBI Taxonomy" id="37621"/>
    <lineage>
        <taxon>Eukaryota</taxon>
        <taxon>Metazoa</taxon>
        <taxon>Ecdysozoa</taxon>
        <taxon>Scalidophora</taxon>
        <taxon>Priapulida</taxon>
        <taxon>Priapulimorpha</taxon>
        <taxon>Priapulimorphida</taxon>
        <taxon>Priapulidae</taxon>
        <taxon>Priapulus</taxon>
    </lineage>
</organism>
<feature type="chain" id="PRO_5046136323" evidence="4">
    <location>
        <begin position="18"/>
        <end position="205"/>
    </location>
</feature>
<dbReference type="SMART" id="SM00280">
    <property type="entry name" value="KAZAL"/>
    <property type="match status" value="3"/>
</dbReference>
<evidence type="ECO:0000256" key="3">
    <source>
        <dbReference type="ARBA" id="ARBA00023157"/>
    </source>
</evidence>
<keyword evidence="6" id="KW-1185">Reference proteome</keyword>
<feature type="domain" description="Kazal-like" evidence="5">
    <location>
        <begin position="145"/>
        <end position="205"/>
    </location>
</feature>
<accession>A0ABM1DZK3</accession>
<keyword evidence="2" id="KW-0722">Serine protease inhibitor</keyword>
<dbReference type="Proteomes" id="UP000695022">
    <property type="component" value="Unplaced"/>
</dbReference>
<evidence type="ECO:0000313" key="7">
    <source>
        <dbReference type="RefSeq" id="XP_014665374.1"/>
    </source>
</evidence>
<dbReference type="Gene3D" id="3.30.60.30">
    <property type="match status" value="3"/>
</dbReference>
<dbReference type="PROSITE" id="PS51465">
    <property type="entry name" value="KAZAL_2"/>
    <property type="match status" value="3"/>
</dbReference>
<evidence type="ECO:0000256" key="1">
    <source>
        <dbReference type="ARBA" id="ARBA00022690"/>
    </source>
</evidence>
<keyword evidence="3" id="KW-1015">Disulfide bond</keyword>
<dbReference type="Pfam" id="PF00050">
    <property type="entry name" value="Kazal_1"/>
    <property type="match status" value="2"/>
</dbReference>
<dbReference type="Pfam" id="PF07648">
    <property type="entry name" value="Kazal_2"/>
    <property type="match status" value="1"/>
</dbReference>
<evidence type="ECO:0000259" key="5">
    <source>
        <dbReference type="PROSITE" id="PS51465"/>
    </source>
</evidence>
<dbReference type="RefSeq" id="XP_014665374.1">
    <property type="nucleotide sequence ID" value="XM_014809888.1"/>
</dbReference>
<evidence type="ECO:0000313" key="6">
    <source>
        <dbReference type="Proteomes" id="UP000695022"/>
    </source>
</evidence>
<dbReference type="PANTHER" id="PTHR10913">
    <property type="entry name" value="FOLLISTATIN-RELATED"/>
    <property type="match status" value="1"/>
</dbReference>
<feature type="domain" description="Kazal-like" evidence="5">
    <location>
        <begin position="87"/>
        <end position="140"/>
    </location>
</feature>
<dbReference type="InterPro" id="IPR002350">
    <property type="entry name" value="Kazal_dom"/>
</dbReference>